<dbReference type="InterPro" id="IPR000315">
    <property type="entry name" value="Znf_B-box"/>
</dbReference>
<feature type="compositionally biased region" description="Basic and acidic residues" evidence="2">
    <location>
        <begin position="79"/>
        <end position="97"/>
    </location>
</feature>
<comment type="caution">
    <text evidence="4">The sequence shown here is derived from an EMBL/GenBank/DDBJ whole genome shotgun (WGS) entry which is preliminary data.</text>
</comment>
<evidence type="ECO:0000256" key="2">
    <source>
        <dbReference type="SAM" id="MobiDB-lite"/>
    </source>
</evidence>
<organism evidence="4 5">
    <name type="scientific">Anaeramoeba flamelloides</name>
    <dbReference type="NCBI Taxonomy" id="1746091"/>
    <lineage>
        <taxon>Eukaryota</taxon>
        <taxon>Metamonada</taxon>
        <taxon>Anaeramoebidae</taxon>
        <taxon>Anaeramoeba</taxon>
    </lineage>
</organism>
<feature type="region of interest" description="Disordered" evidence="2">
    <location>
        <begin position="1"/>
        <end position="62"/>
    </location>
</feature>
<evidence type="ECO:0000259" key="3">
    <source>
        <dbReference type="PROSITE" id="PS50119"/>
    </source>
</evidence>
<feature type="domain" description="B box-type" evidence="3">
    <location>
        <begin position="116"/>
        <end position="163"/>
    </location>
</feature>
<dbReference type="CDD" id="cd19757">
    <property type="entry name" value="Bbox1"/>
    <property type="match status" value="1"/>
</dbReference>
<sequence length="368" mass="43259">MEKKTVDRKVPQNSRIEQKAQKGRKGGKGTKGQKGPKGRKGQKGRKGTKGQKVQKGKKGKLFLSKLNKIDTLKLFDDRTENEKEQKKKEEKEKEKNSKGINYPISMDIDQGNKQTESKEKCKMCNNRRAKYWCPFCSLDICKECNKQLHPTEFLFNFHKVVLWANKKNEKEKEKEKEEGNNILCLRHQLELTLYCKKHKELICTECLDNYCSDHNKKAIGLKKASQLLYKEISLRQKQYFKSLHQKNELIDYSKKKQFQFCDLIENFRISVKQRTEELHNQIDLISNLNLQIIDRTENTLKEKFDNVIEKYQSADKQLELDQKAWEELQNSKIANYSKNNILLCLGLLENISKELDIVKTKKNVKFCS</sequence>
<dbReference type="AlphaFoldDB" id="A0AAV7Y5L5"/>
<keyword evidence="1" id="KW-0863">Zinc-finger</keyword>
<gene>
    <name evidence="4" type="ORF">M0812_27561</name>
</gene>
<name>A0AAV7Y5L5_9EUKA</name>
<feature type="compositionally biased region" description="Basic and acidic residues" evidence="2">
    <location>
        <begin position="1"/>
        <end position="20"/>
    </location>
</feature>
<dbReference type="GO" id="GO:0008270">
    <property type="term" value="F:zinc ion binding"/>
    <property type="evidence" value="ECO:0007669"/>
    <property type="project" value="UniProtKB-KW"/>
</dbReference>
<evidence type="ECO:0000313" key="5">
    <source>
        <dbReference type="Proteomes" id="UP001146793"/>
    </source>
</evidence>
<evidence type="ECO:0000256" key="1">
    <source>
        <dbReference type="PROSITE-ProRule" id="PRU00024"/>
    </source>
</evidence>
<protein>
    <submittedName>
        <fullName evidence="4">Bonus isoform c-related</fullName>
    </submittedName>
</protein>
<dbReference type="PROSITE" id="PS50119">
    <property type="entry name" value="ZF_BBOX"/>
    <property type="match status" value="1"/>
</dbReference>
<reference evidence="4" key="1">
    <citation type="submission" date="2022-08" db="EMBL/GenBank/DDBJ databases">
        <title>Novel sulphate-reducing endosymbionts in the free-living metamonad Anaeramoeba.</title>
        <authorList>
            <person name="Jerlstrom-Hultqvist J."/>
            <person name="Cepicka I."/>
            <person name="Gallot-Lavallee L."/>
            <person name="Salas-Leiva D."/>
            <person name="Curtis B.A."/>
            <person name="Zahonova K."/>
            <person name="Pipaliya S."/>
            <person name="Dacks J."/>
            <person name="Roger A.J."/>
        </authorList>
    </citation>
    <scope>NUCLEOTIDE SEQUENCE</scope>
    <source>
        <strain evidence="4">Busselton2</strain>
    </source>
</reference>
<dbReference type="Proteomes" id="UP001146793">
    <property type="component" value="Unassembled WGS sequence"/>
</dbReference>
<dbReference type="Gene3D" id="4.10.830.40">
    <property type="match status" value="1"/>
</dbReference>
<evidence type="ECO:0000313" key="4">
    <source>
        <dbReference type="EMBL" id="KAJ3425127.1"/>
    </source>
</evidence>
<feature type="region of interest" description="Disordered" evidence="2">
    <location>
        <begin position="79"/>
        <end position="108"/>
    </location>
</feature>
<keyword evidence="1" id="KW-0479">Metal-binding</keyword>
<proteinExistence type="predicted"/>
<keyword evidence="1" id="KW-0862">Zinc</keyword>
<dbReference type="Gene3D" id="3.30.160.60">
    <property type="entry name" value="Classic Zinc Finger"/>
    <property type="match status" value="1"/>
</dbReference>
<dbReference type="SUPFAM" id="SSF57845">
    <property type="entry name" value="B-box zinc-binding domain"/>
    <property type="match status" value="1"/>
</dbReference>
<accession>A0AAV7Y5L5</accession>
<feature type="compositionally biased region" description="Basic residues" evidence="2">
    <location>
        <begin position="34"/>
        <end position="60"/>
    </location>
</feature>
<dbReference type="SMART" id="SM00336">
    <property type="entry name" value="BBOX"/>
    <property type="match status" value="2"/>
</dbReference>
<dbReference type="EMBL" id="JANTQA010000070">
    <property type="protein sequence ID" value="KAJ3425127.1"/>
    <property type="molecule type" value="Genomic_DNA"/>
</dbReference>